<dbReference type="RefSeq" id="XP_014666318.1">
    <property type="nucleotide sequence ID" value="XM_014810832.1"/>
</dbReference>
<dbReference type="InterPro" id="IPR036525">
    <property type="entry name" value="Tubulin/FtsZ_GTPase_sf"/>
</dbReference>
<feature type="domain" description="Misato Segment II tubulin-like" evidence="4">
    <location>
        <begin position="2"/>
        <end position="115"/>
    </location>
</feature>
<dbReference type="GeneID" id="106808218"/>
<dbReference type="SUPFAM" id="SSF52490">
    <property type="entry name" value="Tubulin nucleotide-binding domain-like"/>
    <property type="match status" value="1"/>
</dbReference>
<evidence type="ECO:0000256" key="2">
    <source>
        <dbReference type="ARBA" id="ARBA00008507"/>
    </source>
</evidence>
<gene>
    <name evidence="7" type="primary">LOC106808218</name>
</gene>
<evidence type="ECO:0000256" key="1">
    <source>
        <dbReference type="ARBA" id="ARBA00004173"/>
    </source>
</evidence>
<accession>A0ABM1E297</accession>
<dbReference type="InterPro" id="IPR049942">
    <property type="entry name" value="DML1/Misato"/>
</dbReference>
<keyword evidence="6" id="KW-1185">Reference proteome</keyword>
<comment type="similarity">
    <text evidence="2">Belongs to the misato family.</text>
</comment>
<evidence type="ECO:0000256" key="3">
    <source>
        <dbReference type="ARBA" id="ARBA00023128"/>
    </source>
</evidence>
<organism evidence="6 7">
    <name type="scientific">Priapulus caudatus</name>
    <name type="common">Priapulid worm</name>
    <dbReference type="NCBI Taxonomy" id="37621"/>
    <lineage>
        <taxon>Eukaryota</taxon>
        <taxon>Metazoa</taxon>
        <taxon>Ecdysozoa</taxon>
        <taxon>Scalidophora</taxon>
        <taxon>Priapulida</taxon>
        <taxon>Priapulimorpha</taxon>
        <taxon>Priapulimorphida</taxon>
        <taxon>Priapulidae</taxon>
        <taxon>Priapulus</taxon>
    </lineage>
</organism>
<name>A0ABM1E297_PRICU</name>
<proteinExistence type="inferred from homology"/>
<dbReference type="Proteomes" id="UP000695022">
    <property type="component" value="Unplaced"/>
</dbReference>
<dbReference type="InterPro" id="IPR029209">
    <property type="entry name" value="DML1/Misato_tubulin"/>
</dbReference>
<evidence type="ECO:0000313" key="6">
    <source>
        <dbReference type="Proteomes" id="UP000695022"/>
    </source>
</evidence>
<reference evidence="7" key="1">
    <citation type="submission" date="2025-08" db="UniProtKB">
        <authorList>
            <consortium name="RefSeq"/>
        </authorList>
    </citation>
    <scope>IDENTIFICATION</scope>
</reference>
<dbReference type="Pfam" id="PF10644">
    <property type="entry name" value="Misat_Tub_SegII"/>
    <property type="match status" value="1"/>
</dbReference>
<comment type="subcellular location">
    <subcellularLocation>
        <location evidence="1">Mitochondrion</location>
    </subcellularLocation>
</comment>
<keyword evidence="3" id="KW-0496">Mitochondrion</keyword>
<dbReference type="Pfam" id="PF14881">
    <property type="entry name" value="Tubulin_3"/>
    <property type="match status" value="1"/>
</dbReference>
<feature type="domain" description="DML1/Misato tubulin" evidence="5">
    <location>
        <begin position="168"/>
        <end position="352"/>
    </location>
</feature>
<dbReference type="InterPro" id="IPR019605">
    <property type="entry name" value="Misato_II_tubulin-like"/>
</dbReference>
<evidence type="ECO:0000259" key="5">
    <source>
        <dbReference type="Pfam" id="PF14881"/>
    </source>
</evidence>
<dbReference type="PANTHER" id="PTHR13391">
    <property type="entry name" value="MITOCHONDRIAL DISTRIBUTION REGULATOR MISATO"/>
    <property type="match status" value="1"/>
</dbReference>
<dbReference type="CDD" id="cd06060">
    <property type="entry name" value="misato"/>
    <property type="match status" value="1"/>
</dbReference>
<dbReference type="Gene3D" id="3.40.50.1440">
    <property type="entry name" value="Tubulin/FtsZ, GTPase domain"/>
    <property type="match status" value="1"/>
</dbReference>
<evidence type="ECO:0000259" key="4">
    <source>
        <dbReference type="Pfam" id="PF10644"/>
    </source>
</evidence>
<sequence>MEIITLQVGHYANFIGTHWYNLQEASFLYEPNPEKQREKILNHDVLFREGVTLTGQQTYTPRLIAFDLKGSLNTLRQEGVLYDVPSRDEIQWGGDVTLHQSTQSTKNRFLEELDKIDTDYLEHTGVKKFRIEKQDEKEEDMDVDSIHEGEDNVDRGQVLGPSLYNLDSCVKVWSDYMRVHLHPKSVYTLQQYDYNSDMQRFDIFGLGQQVYQEKKTHDDIEDRLHFFAEECDNLHGFQILVDYYNGFGGLGSEMTEMIQDEYSKCVLSFPVSPTTFDTPRTIYYDTCRTVNSILSLVKLASHSSLTVPLSLMSDLVKPTAAPLSLPHINYKAELPYHSSAVLAAALDTVSLLYRVDKDPVPIGQICDTLNARGRKLAALGIALPFPMRDNASLLKTLTGLGRNLPWTMLTPQCTSSHGPAQMTTLRGVPPQDGGTGSAMLRSYLEDVCPRQLSGGMVVSEPCKVSSPFPHIFRPDISCAGLLSDRERPMMQGVSSVPAMSCLSSASDISNMLSSLHGAAKRYNIHKFHKFVEAGLDVDDFKETMDCLETLITCYDDN</sequence>
<dbReference type="PANTHER" id="PTHR13391:SF0">
    <property type="entry name" value="PROTEIN MISATO HOMOLOG 1"/>
    <property type="match status" value="1"/>
</dbReference>
<evidence type="ECO:0000313" key="7">
    <source>
        <dbReference type="RefSeq" id="XP_014666318.1"/>
    </source>
</evidence>
<protein>
    <submittedName>
        <fullName evidence="7">Protein misato homolog 1-like</fullName>
    </submittedName>
</protein>